<dbReference type="AlphaFoldDB" id="A0A7J7LAU3"/>
<comment type="caution">
    <text evidence="2">The sequence shown here is derived from an EMBL/GenBank/DDBJ whole genome shotgun (WGS) entry which is preliminary data.</text>
</comment>
<name>A0A7J7LAU3_9MAGN</name>
<keyword evidence="3" id="KW-1185">Reference proteome</keyword>
<dbReference type="SUPFAM" id="SSF53098">
    <property type="entry name" value="Ribonuclease H-like"/>
    <property type="match status" value="1"/>
</dbReference>
<protein>
    <recommendedName>
        <fullName evidence="1">Piwi domain-containing protein</fullName>
    </recommendedName>
</protein>
<dbReference type="Pfam" id="PF02171">
    <property type="entry name" value="Piwi"/>
    <property type="match status" value="1"/>
</dbReference>
<proteinExistence type="predicted"/>
<dbReference type="InterPro" id="IPR012337">
    <property type="entry name" value="RNaseH-like_sf"/>
</dbReference>
<dbReference type="GO" id="GO:0003676">
    <property type="term" value="F:nucleic acid binding"/>
    <property type="evidence" value="ECO:0007669"/>
    <property type="project" value="InterPro"/>
</dbReference>
<dbReference type="InterPro" id="IPR003165">
    <property type="entry name" value="Piwi"/>
</dbReference>
<sequence length="294" mass="32463">MEPTRVNYLYLTNILLKINGKLGSLNSMLTTEHGLSIPVISKAPTMMLGMDVPHGSPCQADVPSISKVGAWTQGGSDCFHVVNPAAVHNLGITRFGVNDIEDDVDGSWSCSNRNLTWLVSQSSKEIPSRQSSKEIPSQASDSLRDAISRNQPDCDITQHSDCFLHLDLLELVNVTIDLGDHILQGYRFVEEEVLFGLAVELERIELVECIYGVLRVRVEPSECFLLQTSGEKIAEDVVENGVQHQRITVLLNVLLQKNGRSLAADRNLLLEELAEYFTEPLGQSALLSFGLHII</sequence>
<dbReference type="PANTHER" id="PTHR22891">
    <property type="entry name" value="EUKARYOTIC TRANSLATION INITIATION FACTOR 2C"/>
    <property type="match status" value="1"/>
</dbReference>
<reference evidence="2 3" key="1">
    <citation type="journal article" date="2020" name="IScience">
        <title>Genome Sequencing of the Endangered Kingdonia uniflora (Circaeasteraceae, Ranunculales) Reveals Potential Mechanisms of Evolutionary Specialization.</title>
        <authorList>
            <person name="Sun Y."/>
            <person name="Deng T."/>
            <person name="Zhang A."/>
            <person name="Moore M.J."/>
            <person name="Landis J.B."/>
            <person name="Lin N."/>
            <person name="Zhang H."/>
            <person name="Zhang X."/>
            <person name="Huang J."/>
            <person name="Zhang X."/>
            <person name="Sun H."/>
            <person name="Wang H."/>
        </authorList>
    </citation>
    <scope>NUCLEOTIDE SEQUENCE [LARGE SCALE GENOMIC DNA]</scope>
    <source>
        <strain evidence="2">TB1705</strain>
        <tissue evidence="2">Leaf</tissue>
    </source>
</reference>
<organism evidence="2 3">
    <name type="scientific">Kingdonia uniflora</name>
    <dbReference type="NCBI Taxonomy" id="39325"/>
    <lineage>
        <taxon>Eukaryota</taxon>
        <taxon>Viridiplantae</taxon>
        <taxon>Streptophyta</taxon>
        <taxon>Embryophyta</taxon>
        <taxon>Tracheophyta</taxon>
        <taxon>Spermatophyta</taxon>
        <taxon>Magnoliopsida</taxon>
        <taxon>Ranunculales</taxon>
        <taxon>Circaeasteraceae</taxon>
        <taxon>Kingdonia</taxon>
    </lineage>
</organism>
<accession>A0A7J7LAU3</accession>
<dbReference type="Proteomes" id="UP000541444">
    <property type="component" value="Unassembled WGS sequence"/>
</dbReference>
<feature type="domain" description="Piwi" evidence="1">
    <location>
        <begin position="9"/>
        <end position="76"/>
    </location>
</feature>
<gene>
    <name evidence="2" type="ORF">GIB67_024044</name>
</gene>
<evidence type="ECO:0000313" key="3">
    <source>
        <dbReference type="Proteomes" id="UP000541444"/>
    </source>
</evidence>
<dbReference type="OrthoDB" id="1745906at2759"/>
<dbReference type="EMBL" id="JACGCM010002444">
    <property type="protein sequence ID" value="KAF6139767.1"/>
    <property type="molecule type" value="Genomic_DNA"/>
</dbReference>
<evidence type="ECO:0000259" key="1">
    <source>
        <dbReference type="Pfam" id="PF02171"/>
    </source>
</evidence>
<evidence type="ECO:0000313" key="2">
    <source>
        <dbReference type="EMBL" id="KAF6139767.1"/>
    </source>
</evidence>